<evidence type="ECO:0000313" key="2">
    <source>
        <dbReference type="EMBL" id="KAJ8906268.1"/>
    </source>
</evidence>
<sequence length="168" mass="18580">MRAMKFAGADESHPVHSVEQLEADVAGVKTKFFAEKFSDRILILITQTGKIGTIVSLMHIFISNSIPTRLKMPFFLPETDPLVFFFKQIQAGREITMEGNPSFTVQTLLGAPSDDLSLDLCARRIIESVAMASTTSLPIILCVSLQATSVPQELVKELVEIVVENKVW</sequence>
<name>A0AAV8UXB7_9RHOD</name>
<keyword evidence="1" id="KW-1133">Transmembrane helix</keyword>
<dbReference type="Proteomes" id="UP001157974">
    <property type="component" value="Unassembled WGS sequence"/>
</dbReference>
<proteinExistence type="predicted"/>
<evidence type="ECO:0000256" key="1">
    <source>
        <dbReference type="SAM" id="Phobius"/>
    </source>
</evidence>
<protein>
    <recommendedName>
        <fullName evidence="4">Proteasome assembly chaperone 3</fullName>
    </recommendedName>
</protein>
<reference evidence="2 3" key="1">
    <citation type="journal article" date="2023" name="Nat. Commun.">
        <title>Origin of minicircular mitochondrial genomes in red algae.</title>
        <authorList>
            <person name="Lee Y."/>
            <person name="Cho C.H."/>
            <person name="Lee Y.M."/>
            <person name="Park S.I."/>
            <person name="Yang J.H."/>
            <person name="West J.A."/>
            <person name="Bhattacharya D."/>
            <person name="Yoon H.S."/>
        </authorList>
    </citation>
    <scope>NUCLEOTIDE SEQUENCE [LARGE SCALE GENOMIC DNA]</scope>
    <source>
        <strain evidence="2 3">CCMP1338</strain>
        <tissue evidence="2">Whole cell</tissue>
    </source>
</reference>
<keyword evidence="1" id="KW-0812">Transmembrane</keyword>
<dbReference type="GO" id="GO:0043248">
    <property type="term" value="P:proteasome assembly"/>
    <property type="evidence" value="ECO:0007669"/>
    <property type="project" value="InterPro"/>
</dbReference>
<dbReference type="InterPro" id="IPR018788">
    <property type="entry name" value="Proteasome_assmbl_chp_3"/>
</dbReference>
<feature type="transmembrane region" description="Helical" evidence="1">
    <location>
        <begin position="41"/>
        <end position="62"/>
    </location>
</feature>
<dbReference type="AlphaFoldDB" id="A0AAV8UXB7"/>
<dbReference type="InterPro" id="IPR053720">
    <property type="entry name" value="Psm_Assembly_Chaperone"/>
</dbReference>
<keyword evidence="3" id="KW-1185">Reference proteome</keyword>
<keyword evidence="1" id="KW-0472">Membrane</keyword>
<evidence type="ECO:0000313" key="3">
    <source>
        <dbReference type="Proteomes" id="UP001157974"/>
    </source>
</evidence>
<dbReference type="Gene3D" id="3.30.230.90">
    <property type="match status" value="1"/>
</dbReference>
<organism evidence="2 3">
    <name type="scientific">Rhodosorus marinus</name>
    <dbReference type="NCBI Taxonomy" id="101924"/>
    <lineage>
        <taxon>Eukaryota</taxon>
        <taxon>Rhodophyta</taxon>
        <taxon>Stylonematophyceae</taxon>
        <taxon>Stylonematales</taxon>
        <taxon>Stylonemataceae</taxon>
        <taxon>Rhodosorus</taxon>
    </lineage>
</organism>
<gene>
    <name evidence="2" type="ORF">NDN08_002761</name>
</gene>
<dbReference type="EMBL" id="JAMWBK010000004">
    <property type="protein sequence ID" value="KAJ8906268.1"/>
    <property type="molecule type" value="Genomic_DNA"/>
</dbReference>
<dbReference type="PANTHER" id="PTHR31051">
    <property type="entry name" value="PROTEASOME ASSEMBLY CHAPERONE 3"/>
    <property type="match status" value="1"/>
</dbReference>
<dbReference type="Pfam" id="PF10178">
    <property type="entry name" value="PAC3"/>
    <property type="match status" value="1"/>
</dbReference>
<evidence type="ECO:0008006" key="4">
    <source>
        <dbReference type="Google" id="ProtNLM"/>
    </source>
</evidence>
<dbReference type="PANTHER" id="PTHR31051:SF1">
    <property type="entry name" value="PROTEASOME ASSEMBLY CHAPERONE 3"/>
    <property type="match status" value="1"/>
</dbReference>
<accession>A0AAV8UXB7</accession>
<comment type="caution">
    <text evidence="2">The sequence shown here is derived from an EMBL/GenBank/DDBJ whole genome shotgun (WGS) entry which is preliminary data.</text>
</comment>